<evidence type="ECO:0000256" key="3">
    <source>
        <dbReference type="ARBA" id="ARBA00022448"/>
    </source>
</evidence>
<dbReference type="InterPro" id="IPR001702">
    <property type="entry name" value="Porin_Gram-ve"/>
</dbReference>
<dbReference type="InterPro" id="IPR033900">
    <property type="entry name" value="Gram_neg_porin_domain"/>
</dbReference>
<evidence type="ECO:0000256" key="2">
    <source>
        <dbReference type="ARBA" id="ARBA00011233"/>
    </source>
</evidence>
<feature type="domain" description="Porin" evidence="11">
    <location>
        <begin position="3"/>
        <end position="328"/>
    </location>
</feature>
<evidence type="ECO:0000256" key="1">
    <source>
        <dbReference type="ARBA" id="ARBA00004571"/>
    </source>
</evidence>
<keyword evidence="10" id="KW-0998">Cell outer membrane</keyword>
<keyword evidence="6" id="KW-0732">Signal</keyword>
<protein>
    <recommendedName>
        <fullName evidence="11">Porin domain-containing protein</fullName>
    </recommendedName>
</protein>
<dbReference type="GO" id="GO:0034220">
    <property type="term" value="P:monoatomic ion transmembrane transport"/>
    <property type="evidence" value="ECO:0007669"/>
    <property type="project" value="InterPro"/>
</dbReference>
<dbReference type="GO" id="GO:0015288">
    <property type="term" value="F:porin activity"/>
    <property type="evidence" value="ECO:0007669"/>
    <property type="project" value="UniProtKB-KW"/>
</dbReference>
<evidence type="ECO:0000313" key="13">
    <source>
        <dbReference type="Proteomes" id="UP000069001"/>
    </source>
</evidence>
<evidence type="ECO:0000313" key="12">
    <source>
        <dbReference type="EMBL" id="KVK71980.1"/>
    </source>
</evidence>
<comment type="subunit">
    <text evidence="2">Homotrimer.</text>
</comment>
<dbReference type="Proteomes" id="UP000069001">
    <property type="component" value="Unassembled WGS sequence"/>
</dbReference>
<proteinExistence type="predicted"/>
<dbReference type="InterPro" id="IPR023614">
    <property type="entry name" value="Porin_dom_sf"/>
</dbReference>
<reference evidence="12 13" key="1">
    <citation type="submission" date="2015-11" db="EMBL/GenBank/DDBJ databases">
        <title>Expanding the genomic diversity of Burkholderia species for the development of highly accurate diagnostics.</title>
        <authorList>
            <person name="Sahl J."/>
            <person name="Keim P."/>
            <person name="Wagner D."/>
        </authorList>
    </citation>
    <scope>NUCLEOTIDE SEQUENCE [LARGE SCALE GENOMIC DNA]</scope>
    <source>
        <strain evidence="12 13">MSMB1302</strain>
    </source>
</reference>
<dbReference type="PANTHER" id="PTHR34501:SF9">
    <property type="entry name" value="MAJOR OUTER MEMBRANE PROTEIN P.IA"/>
    <property type="match status" value="1"/>
</dbReference>
<dbReference type="PRINTS" id="PR00184">
    <property type="entry name" value="NEISSPPORIN"/>
</dbReference>
<dbReference type="InterPro" id="IPR050298">
    <property type="entry name" value="Gram-neg_bact_OMP"/>
</dbReference>
<comment type="caution">
    <text evidence="12">The sequence shown here is derived from an EMBL/GenBank/DDBJ whole genome shotgun (WGS) entry which is preliminary data.</text>
</comment>
<sequence length="371" mass="38786">MPVLACTTAHAQSSVTLYGAVDAALTYTSNQKGAAAYQASSGGRAGDKFGLQGIEDLGGGLRTVFVLESGFSIEDGSEQPANTLFGRQAYAGLSGAWGTVLLGRQYTLTNDYLGPLGTDTLFAGGLGATLGDLDASWNYNKISNVIKFNSNDYRGLRFSTMYSLGGVAGHFATNRGYGFGASYVHGGLTLAAAYMNMSTPATSVFWASTAPTAGAAYALPVTNPIYSAYTTAGTQQVAGAGAGYAFGRSEVTVLYTNVRFQDIVRTLANPAVQPNAAFNSYQVNYQFRFTPATMAGVGYQYGAAPHATYQSVDLGAAYFLSKSTYLYAIGVWAHASGTDSTGAHARPDLLGLAPSSTSNQLALRIGLRHLF</sequence>
<evidence type="ECO:0000256" key="10">
    <source>
        <dbReference type="ARBA" id="ARBA00023237"/>
    </source>
</evidence>
<dbReference type="InterPro" id="IPR002299">
    <property type="entry name" value="Porin_Neis"/>
</dbReference>
<dbReference type="GO" id="GO:0009279">
    <property type="term" value="C:cell outer membrane"/>
    <property type="evidence" value="ECO:0007669"/>
    <property type="project" value="UniProtKB-SubCell"/>
</dbReference>
<dbReference type="PANTHER" id="PTHR34501">
    <property type="entry name" value="PROTEIN YDDL-RELATED"/>
    <property type="match status" value="1"/>
</dbReference>
<dbReference type="EMBL" id="LOYH01000109">
    <property type="protein sequence ID" value="KVK71980.1"/>
    <property type="molecule type" value="Genomic_DNA"/>
</dbReference>
<dbReference type="CDD" id="cd00342">
    <property type="entry name" value="gram_neg_porins"/>
    <property type="match status" value="1"/>
</dbReference>
<gene>
    <name evidence="12" type="ORF">WS90_36100</name>
</gene>
<dbReference type="PRINTS" id="PR00182">
    <property type="entry name" value="ECOLNEIPORIN"/>
</dbReference>
<keyword evidence="9" id="KW-0472">Membrane</keyword>
<dbReference type="GO" id="GO:0046930">
    <property type="term" value="C:pore complex"/>
    <property type="evidence" value="ECO:0007669"/>
    <property type="project" value="UniProtKB-KW"/>
</dbReference>
<keyword evidence="5" id="KW-0812">Transmembrane</keyword>
<comment type="subcellular location">
    <subcellularLocation>
        <location evidence="1">Cell outer membrane</location>
        <topology evidence="1">Multi-pass membrane protein</topology>
    </subcellularLocation>
</comment>
<evidence type="ECO:0000259" key="11">
    <source>
        <dbReference type="Pfam" id="PF13609"/>
    </source>
</evidence>
<keyword evidence="7" id="KW-0406">Ion transport</keyword>
<keyword evidence="3" id="KW-0813">Transport</keyword>
<organism evidence="12 13">
    <name type="scientific">Burkholderia cepacia</name>
    <name type="common">Pseudomonas cepacia</name>
    <dbReference type="NCBI Taxonomy" id="292"/>
    <lineage>
        <taxon>Bacteria</taxon>
        <taxon>Pseudomonadati</taxon>
        <taxon>Pseudomonadota</taxon>
        <taxon>Betaproteobacteria</taxon>
        <taxon>Burkholderiales</taxon>
        <taxon>Burkholderiaceae</taxon>
        <taxon>Burkholderia</taxon>
        <taxon>Burkholderia cepacia complex</taxon>
    </lineage>
</organism>
<keyword evidence="8" id="KW-0626">Porin</keyword>
<name>A0A103Z245_BURCE</name>
<evidence type="ECO:0000256" key="7">
    <source>
        <dbReference type="ARBA" id="ARBA00023065"/>
    </source>
</evidence>
<evidence type="ECO:0000256" key="8">
    <source>
        <dbReference type="ARBA" id="ARBA00023114"/>
    </source>
</evidence>
<evidence type="ECO:0000256" key="9">
    <source>
        <dbReference type="ARBA" id="ARBA00023136"/>
    </source>
</evidence>
<dbReference type="Pfam" id="PF13609">
    <property type="entry name" value="Porin_4"/>
    <property type="match status" value="1"/>
</dbReference>
<dbReference type="Gene3D" id="2.40.160.10">
    <property type="entry name" value="Porin"/>
    <property type="match status" value="1"/>
</dbReference>
<dbReference type="AlphaFoldDB" id="A0A103Z245"/>
<evidence type="ECO:0000256" key="4">
    <source>
        <dbReference type="ARBA" id="ARBA00022452"/>
    </source>
</evidence>
<accession>A0A103Z245</accession>
<keyword evidence="4" id="KW-1134">Transmembrane beta strand</keyword>
<evidence type="ECO:0000256" key="6">
    <source>
        <dbReference type="ARBA" id="ARBA00022729"/>
    </source>
</evidence>
<dbReference type="SUPFAM" id="SSF56935">
    <property type="entry name" value="Porins"/>
    <property type="match status" value="1"/>
</dbReference>
<evidence type="ECO:0000256" key="5">
    <source>
        <dbReference type="ARBA" id="ARBA00022692"/>
    </source>
</evidence>